<dbReference type="PANTHER" id="PTHR43227">
    <property type="entry name" value="BLL4140 PROTEIN"/>
    <property type="match status" value="1"/>
</dbReference>
<evidence type="ECO:0000256" key="6">
    <source>
        <dbReference type="ARBA" id="ARBA00023136"/>
    </source>
</evidence>
<dbReference type="GO" id="GO:0005886">
    <property type="term" value="C:plasma membrane"/>
    <property type="evidence" value="ECO:0007669"/>
    <property type="project" value="UniProtKB-SubCell"/>
</dbReference>
<protein>
    <submittedName>
        <fullName evidence="9">Sugar ABC transporter permease</fullName>
    </submittedName>
</protein>
<evidence type="ECO:0000256" key="5">
    <source>
        <dbReference type="ARBA" id="ARBA00022989"/>
    </source>
</evidence>
<dbReference type="InterPro" id="IPR000515">
    <property type="entry name" value="MetI-like"/>
</dbReference>
<dbReference type="InterPro" id="IPR035906">
    <property type="entry name" value="MetI-like_sf"/>
</dbReference>
<comment type="subcellular location">
    <subcellularLocation>
        <location evidence="1 7">Cell membrane</location>
        <topology evidence="1 7">Multi-pass membrane protein</topology>
    </subcellularLocation>
</comment>
<gene>
    <name evidence="9" type="ORF">E1261_10800</name>
</gene>
<feature type="transmembrane region" description="Helical" evidence="7">
    <location>
        <begin position="7"/>
        <end position="30"/>
    </location>
</feature>
<keyword evidence="10" id="KW-1185">Reference proteome</keyword>
<keyword evidence="3" id="KW-1003">Cell membrane</keyword>
<evidence type="ECO:0000256" key="4">
    <source>
        <dbReference type="ARBA" id="ARBA00022692"/>
    </source>
</evidence>
<dbReference type="AlphaFoldDB" id="A0A4R4Q7Z4"/>
<evidence type="ECO:0000256" key="3">
    <source>
        <dbReference type="ARBA" id="ARBA00022475"/>
    </source>
</evidence>
<feature type="transmembrane region" description="Helical" evidence="7">
    <location>
        <begin position="271"/>
        <end position="291"/>
    </location>
</feature>
<evidence type="ECO:0000313" key="10">
    <source>
        <dbReference type="Proteomes" id="UP000295075"/>
    </source>
</evidence>
<feature type="domain" description="ABC transmembrane type-1" evidence="8">
    <location>
        <begin position="70"/>
        <end position="287"/>
    </location>
</feature>
<evidence type="ECO:0000313" key="9">
    <source>
        <dbReference type="EMBL" id="TDC31411.1"/>
    </source>
</evidence>
<dbReference type="Proteomes" id="UP000295075">
    <property type="component" value="Unassembled WGS sequence"/>
</dbReference>
<evidence type="ECO:0000256" key="2">
    <source>
        <dbReference type="ARBA" id="ARBA00022448"/>
    </source>
</evidence>
<feature type="transmembrane region" description="Helical" evidence="7">
    <location>
        <begin position="108"/>
        <end position="129"/>
    </location>
</feature>
<dbReference type="OrthoDB" id="3341820at2"/>
<evidence type="ECO:0000256" key="1">
    <source>
        <dbReference type="ARBA" id="ARBA00004651"/>
    </source>
</evidence>
<dbReference type="EMBL" id="SMKA01000033">
    <property type="protein sequence ID" value="TDC31411.1"/>
    <property type="molecule type" value="Genomic_DNA"/>
</dbReference>
<keyword evidence="2 7" id="KW-0813">Transport</keyword>
<keyword evidence="5 7" id="KW-1133">Transmembrane helix</keyword>
<sequence length="303" mass="33674">MNRRTDVGWIYLVMIPFIVLFLAFTVWPLVRTVQFSLHDFDGIGALGDSPGVGLDNYKAVLTDSLFGKAYANTWAFTIGQTLIKLPLSFLIALLLTRPWLRWPAFFRTVFFLPWLMPASIVAMVFGYLLSPSDGAINQLLTALHLVDQPIDFLRSGPIAFSTIAVISTWQIMGQYVIFWMAALQLVPQNLLEAAEVDGAGARQRLWHITLPLVRPMGIVIASLGLIWSLGIFDWIQILTSGGPGTDTYVINYYVYEMAFAQARPQFGTSSAAAFVFGITVLIVYALVGKLVGRAQLKRKEYGV</sequence>
<name>A0A4R4Q7Z4_9ACTN</name>
<evidence type="ECO:0000256" key="7">
    <source>
        <dbReference type="RuleBase" id="RU363032"/>
    </source>
</evidence>
<feature type="transmembrane region" description="Helical" evidence="7">
    <location>
        <begin position="74"/>
        <end position="96"/>
    </location>
</feature>
<accession>A0A4R4Q7Z4</accession>
<feature type="transmembrane region" description="Helical" evidence="7">
    <location>
        <begin position="158"/>
        <end position="181"/>
    </location>
</feature>
<dbReference type="GO" id="GO:0055085">
    <property type="term" value="P:transmembrane transport"/>
    <property type="evidence" value="ECO:0007669"/>
    <property type="project" value="InterPro"/>
</dbReference>
<evidence type="ECO:0000259" key="8">
    <source>
        <dbReference type="PROSITE" id="PS50928"/>
    </source>
</evidence>
<dbReference type="Gene3D" id="1.10.3720.10">
    <property type="entry name" value="MetI-like"/>
    <property type="match status" value="1"/>
</dbReference>
<dbReference type="PANTHER" id="PTHR43227:SF11">
    <property type="entry name" value="BLL4140 PROTEIN"/>
    <property type="match status" value="1"/>
</dbReference>
<feature type="transmembrane region" description="Helical" evidence="7">
    <location>
        <begin position="212"/>
        <end position="232"/>
    </location>
</feature>
<dbReference type="InterPro" id="IPR050809">
    <property type="entry name" value="UgpAE/MalFG_permease"/>
</dbReference>
<organism evidence="9 10">
    <name type="scientific">Kribbella albertanoniae</name>
    <dbReference type="NCBI Taxonomy" id="1266829"/>
    <lineage>
        <taxon>Bacteria</taxon>
        <taxon>Bacillati</taxon>
        <taxon>Actinomycetota</taxon>
        <taxon>Actinomycetes</taxon>
        <taxon>Propionibacteriales</taxon>
        <taxon>Kribbellaceae</taxon>
        <taxon>Kribbella</taxon>
    </lineage>
</organism>
<dbReference type="RefSeq" id="WP_132405401.1">
    <property type="nucleotide sequence ID" value="NZ_SMKA01000033.1"/>
</dbReference>
<comment type="similarity">
    <text evidence="7">Belongs to the binding-protein-dependent transport system permease family.</text>
</comment>
<comment type="caution">
    <text evidence="9">The sequence shown here is derived from an EMBL/GenBank/DDBJ whole genome shotgun (WGS) entry which is preliminary data.</text>
</comment>
<dbReference type="Pfam" id="PF00528">
    <property type="entry name" value="BPD_transp_1"/>
    <property type="match status" value="1"/>
</dbReference>
<reference evidence="9 10" key="1">
    <citation type="submission" date="2019-03" db="EMBL/GenBank/DDBJ databases">
        <title>Draft genome sequences of novel Actinobacteria.</title>
        <authorList>
            <person name="Sahin N."/>
            <person name="Ay H."/>
            <person name="Saygin H."/>
        </authorList>
    </citation>
    <scope>NUCLEOTIDE SEQUENCE [LARGE SCALE GENOMIC DNA]</scope>
    <source>
        <strain evidence="9 10">JCM 30547</strain>
    </source>
</reference>
<dbReference type="PROSITE" id="PS50928">
    <property type="entry name" value="ABC_TM1"/>
    <property type="match status" value="1"/>
</dbReference>
<dbReference type="SUPFAM" id="SSF161098">
    <property type="entry name" value="MetI-like"/>
    <property type="match status" value="1"/>
</dbReference>
<proteinExistence type="inferred from homology"/>
<keyword evidence="6 7" id="KW-0472">Membrane</keyword>
<keyword evidence="4 7" id="KW-0812">Transmembrane</keyword>
<dbReference type="CDD" id="cd06261">
    <property type="entry name" value="TM_PBP2"/>
    <property type="match status" value="1"/>
</dbReference>